<evidence type="ECO:0000259" key="12">
    <source>
        <dbReference type="Pfam" id="PF07730"/>
    </source>
</evidence>
<evidence type="ECO:0000313" key="13">
    <source>
        <dbReference type="EMBL" id="QVI62073.1"/>
    </source>
</evidence>
<dbReference type="Pfam" id="PF02518">
    <property type="entry name" value="HATPase_c"/>
    <property type="match status" value="1"/>
</dbReference>
<dbReference type="Gene3D" id="1.20.5.1930">
    <property type="match status" value="1"/>
</dbReference>
<evidence type="ECO:0000256" key="10">
    <source>
        <dbReference type="SAM" id="Phobius"/>
    </source>
</evidence>
<feature type="coiled-coil region" evidence="9">
    <location>
        <begin position="188"/>
        <end position="222"/>
    </location>
</feature>
<keyword evidence="9" id="KW-0175">Coiled coil</keyword>
<evidence type="ECO:0000256" key="8">
    <source>
        <dbReference type="ARBA" id="ARBA00023012"/>
    </source>
</evidence>
<dbReference type="InterPro" id="IPR050482">
    <property type="entry name" value="Sensor_HK_TwoCompSys"/>
</dbReference>
<dbReference type="SUPFAM" id="SSF55874">
    <property type="entry name" value="ATPase domain of HSP90 chaperone/DNA topoisomerase II/histidine kinase"/>
    <property type="match status" value="1"/>
</dbReference>
<evidence type="ECO:0000259" key="11">
    <source>
        <dbReference type="Pfam" id="PF02518"/>
    </source>
</evidence>
<keyword evidence="4" id="KW-0808">Transferase</keyword>
<dbReference type="CDD" id="cd16917">
    <property type="entry name" value="HATPase_UhpB-NarQ-NarX-like"/>
    <property type="match status" value="1"/>
</dbReference>
<evidence type="ECO:0000256" key="9">
    <source>
        <dbReference type="SAM" id="Coils"/>
    </source>
</evidence>
<keyword evidence="3" id="KW-0597">Phosphoprotein</keyword>
<keyword evidence="5" id="KW-0547">Nucleotide-binding</keyword>
<dbReference type="Gene3D" id="3.30.565.10">
    <property type="entry name" value="Histidine kinase-like ATPase, C-terminal domain"/>
    <property type="match status" value="1"/>
</dbReference>
<feature type="domain" description="Histidine kinase/HSP90-like ATPase" evidence="11">
    <location>
        <begin position="336"/>
        <end position="421"/>
    </location>
</feature>
<dbReference type="PANTHER" id="PTHR24421:SF10">
    <property type="entry name" value="NITRATE_NITRITE SENSOR PROTEIN NARQ"/>
    <property type="match status" value="1"/>
</dbReference>
<reference evidence="13 14" key="1">
    <citation type="submission" date="2021-05" db="EMBL/GenBank/DDBJ databases">
        <title>Novel species in genus Cellulomonas.</title>
        <authorList>
            <person name="Zhang G."/>
        </authorList>
    </citation>
    <scope>NUCLEOTIDE SEQUENCE [LARGE SCALE GENOMIC DNA]</scope>
    <source>
        <strain evidence="14">zg-ZUI222</strain>
    </source>
</reference>
<keyword evidence="6" id="KW-0418">Kinase</keyword>
<accession>A0ABX8D4U9</accession>
<protein>
    <recommendedName>
        <fullName evidence="2">histidine kinase</fullName>
        <ecNumber evidence="2">2.7.13.3</ecNumber>
    </recommendedName>
</protein>
<gene>
    <name evidence="13" type="ORF">KG103_16930</name>
</gene>
<feature type="transmembrane region" description="Helical" evidence="10">
    <location>
        <begin position="21"/>
        <end position="44"/>
    </location>
</feature>
<feature type="domain" description="Signal transduction histidine kinase subgroup 3 dimerisation and phosphoacceptor" evidence="12">
    <location>
        <begin position="221"/>
        <end position="286"/>
    </location>
</feature>
<evidence type="ECO:0000256" key="4">
    <source>
        <dbReference type="ARBA" id="ARBA00022679"/>
    </source>
</evidence>
<keyword evidence="14" id="KW-1185">Reference proteome</keyword>
<feature type="transmembrane region" description="Helical" evidence="10">
    <location>
        <begin position="56"/>
        <end position="75"/>
    </location>
</feature>
<evidence type="ECO:0000256" key="1">
    <source>
        <dbReference type="ARBA" id="ARBA00000085"/>
    </source>
</evidence>
<feature type="transmembrane region" description="Helical" evidence="10">
    <location>
        <begin position="117"/>
        <end position="137"/>
    </location>
</feature>
<evidence type="ECO:0000313" key="14">
    <source>
        <dbReference type="Proteomes" id="UP000677804"/>
    </source>
</evidence>
<dbReference type="Proteomes" id="UP000677804">
    <property type="component" value="Chromosome"/>
</dbReference>
<evidence type="ECO:0000256" key="3">
    <source>
        <dbReference type="ARBA" id="ARBA00022553"/>
    </source>
</evidence>
<dbReference type="Pfam" id="PF07730">
    <property type="entry name" value="HisKA_3"/>
    <property type="match status" value="1"/>
</dbReference>
<dbReference type="EC" id="2.7.13.3" evidence="2"/>
<name>A0ABX8D4U9_9CELL</name>
<dbReference type="InterPro" id="IPR036890">
    <property type="entry name" value="HATPase_C_sf"/>
</dbReference>
<evidence type="ECO:0000256" key="5">
    <source>
        <dbReference type="ARBA" id="ARBA00022741"/>
    </source>
</evidence>
<keyword evidence="7" id="KW-0067">ATP-binding</keyword>
<comment type="catalytic activity">
    <reaction evidence="1">
        <text>ATP + protein L-histidine = ADP + protein N-phospho-L-histidine.</text>
        <dbReference type="EC" id="2.7.13.3"/>
    </reaction>
</comment>
<dbReference type="InterPro" id="IPR011712">
    <property type="entry name" value="Sig_transdc_His_kin_sub3_dim/P"/>
</dbReference>
<dbReference type="PANTHER" id="PTHR24421">
    <property type="entry name" value="NITRATE/NITRITE SENSOR PROTEIN NARX-RELATED"/>
    <property type="match status" value="1"/>
</dbReference>
<organism evidence="13 14">
    <name type="scientific">Cellulomonas wangleii</name>
    <dbReference type="NCBI Taxonomy" id="2816956"/>
    <lineage>
        <taxon>Bacteria</taxon>
        <taxon>Bacillati</taxon>
        <taxon>Actinomycetota</taxon>
        <taxon>Actinomycetes</taxon>
        <taxon>Micrococcales</taxon>
        <taxon>Cellulomonadaceae</taxon>
        <taxon>Cellulomonas</taxon>
    </lineage>
</organism>
<feature type="transmembrane region" description="Helical" evidence="10">
    <location>
        <begin position="158"/>
        <end position="181"/>
    </location>
</feature>
<keyword evidence="10" id="KW-0812">Transmembrane</keyword>
<dbReference type="RefSeq" id="WP_207339640.1">
    <property type="nucleotide sequence ID" value="NZ_CP074405.1"/>
</dbReference>
<evidence type="ECO:0000256" key="2">
    <source>
        <dbReference type="ARBA" id="ARBA00012438"/>
    </source>
</evidence>
<keyword evidence="10" id="KW-1133">Transmembrane helix</keyword>
<evidence type="ECO:0000256" key="7">
    <source>
        <dbReference type="ARBA" id="ARBA00022840"/>
    </source>
</evidence>
<keyword evidence="10" id="KW-0472">Membrane</keyword>
<dbReference type="InterPro" id="IPR003594">
    <property type="entry name" value="HATPase_dom"/>
</dbReference>
<dbReference type="EMBL" id="CP074405">
    <property type="protein sequence ID" value="QVI62073.1"/>
    <property type="molecule type" value="Genomic_DNA"/>
</dbReference>
<evidence type="ECO:0000256" key="6">
    <source>
        <dbReference type="ARBA" id="ARBA00022777"/>
    </source>
</evidence>
<proteinExistence type="predicted"/>
<feature type="transmembrane region" description="Helical" evidence="10">
    <location>
        <begin position="82"/>
        <end position="111"/>
    </location>
</feature>
<keyword evidence="8" id="KW-0902">Two-component regulatory system</keyword>
<sequence>MSTSSPVPPAEGRAAPWWRRWADTPGTAVAVLAAGFLGLTEVAFSVPSGPDLSVGYAFLGLLLMLVALAAAAALVRRRRYPVAVCLGTAVAGALMPVGALAALIALPWVLATATLRIAAWCTAAVGAAVAASLVRDWRREGDAVMWATTDAATGERMYLTGGGYVAMGAAVLAVAVVVGLVRRFGDAARTARRAAAESEQQAATLRTQAAELRTELTRQEERELIAREMHDTVAHHLSLVSLHAAALEVTADDPGTDVTGSARSMRSSAHRALEEMRVLIASLRTAGDDSADRYAGPAPRLVDLVALIDEARSAGADIGATVFVDGGDDAPPALTRAVYRVVQESLTNAVKHAPGTRVEVDLRARPGDGVDVTVANGLVNDVPDGPGGAGLIGMRERAVALGGRFEAGPRDGRFVVRVHLPWPAATHP</sequence>